<evidence type="ECO:0008006" key="3">
    <source>
        <dbReference type="Google" id="ProtNLM"/>
    </source>
</evidence>
<keyword evidence="2" id="KW-1185">Reference proteome</keyword>
<dbReference type="OMA" id="EPKPLMG"/>
<dbReference type="KEGG" id="spu:764371"/>
<proteinExistence type="predicted"/>
<dbReference type="OrthoDB" id="6258697at2759"/>
<dbReference type="EnsemblMetazoa" id="XM_001200652">
    <property type="protein sequence ID" value="XP_001200652"/>
    <property type="gene ID" value="LOC764371"/>
</dbReference>
<accession>A0A7M7LIQ3</accession>
<evidence type="ECO:0000313" key="1">
    <source>
        <dbReference type="EnsemblMetazoa" id="XP_001200652"/>
    </source>
</evidence>
<reference evidence="2" key="1">
    <citation type="submission" date="2015-02" db="EMBL/GenBank/DDBJ databases">
        <title>Genome sequencing for Strongylocentrotus purpuratus.</title>
        <authorList>
            <person name="Murali S."/>
            <person name="Liu Y."/>
            <person name="Vee V."/>
            <person name="English A."/>
            <person name="Wang M."/>
            <person name="Skinner E."/>
            <person name="Han Y."/>
            <person name="Muzny D.M."/>
            <person name="Worley K.C."/>
            <person name="Gibbs R.A."/>
        </authorList>
    </citation>
    <scope>NUCLEOTIDE SEQUENCE</scope>
</reference>
<dbReference type="InParanoid" id="A0A7M7LIQ3"/>
<dbReference type="RefSeq" id="XP_001200652.1">
    <property type="nucleotide sequence ID" value="XM_001200652.1"/>
</dbReference>
<dbReference type="GeneID" id="764371"/>
<protein>
    <recommendedName>
        <fullName evidence="3">HTH psq-type domain-containing protein</fullName>
    </recommendedName>
</protein>
<reference evidence="1" key="2">
    <citation type="submission" date="2021-01" db="UniProtKB">
        <authorList>
            <consortium name="EnsemblMetazoa"/>
        </authorList>
    </citation>
    <scope>IDENTIFICATION</scope>
</reference>
<organism evidence="1 2">
    <name type="scientific">Strongylocentrotus purpuratus</name>
    <name type="common">Purple sea urchin</name>
    <dbReference type="NCBI Taxonomy" id="7668"/>
    <lineage>
        <taxon>Eukaryota</taxon>
        <taxon>Metazoa</taxon>
        <taxon>Echinodermata</taxon>
        <taxon>Eleutherozoa</taxon>
        <taxon>Echinozoa</taxon>
        <taxon>Echinoidea</taxon>
        <taxon>Euechinoidea</taxon>
        <taxon>Echinacea</taxon>
        <taxon>Camarodonta</taxon>
        <taxon>Echinidea</taxon>
        <taxon>Strongylocentrotidae</taxon>
        <taxon>Strongylocentrotus</taxon>
    </lineage>
</organism>
<sequence>MRNYKRKTNRGQTPRDVMERAADAVAGGKSVRSAAKDFAIDRMMLKRYIERRDGQQGTAYAPVALRHQVFSPDMETDLGDHVKQLSDMFHGLSVNRCCTLAYEFAKRNNVDVPASWDREKKAGQDWWLGFKKRQNLAIRHPEATSLGRATAFNRPVVDKFFDNLARVMDKYKFSPSEIYNTDETGRTTVQKPAAVVTEKGKKQVGAITSAERGELVTVVYTVSA</sequence>
<dbReference type="Proteomes" id="UP000007110">
    <property type="component" value="Unassembled WGS sequence"/>
</dbReference>
<evidence type="ECO:0000313" key="2">
    <source>
        <dbReference type="Proteomes" id="UP000007110"/>
    </source>
</evidence>
<name>A0A7M7LIQ3_STRPU</name>
<dbReference type="AlphaFoldDB" id="A0A7M7LIQ3"/>